<feature type="transmembrane region" description="Helical" evidence="1">
    <location>
        <begin position="12"/>
        <end position="32"/>
    </location>
</feature>
<evidence type="ECO:0000256" key="1">
    <source>
        <dbReference type="SAM" id="Phobius"/>
    </source>
</evidence>
<dbReference type="AlphaFoldDB" id="A0A3N0CAX6"/>
<reference evidence="2 3" key="1">
    <citation type="submission" date="2018-11" db="EMBL/GenBank/DDBJ databases">
        <authorList>
            <person name="Li F."/>
        </authorList>
    </citation>
    <scope>NUCLEOTIDE SEQUENCE [LARGE SCALE GENOMIC DNA]</scope>
    <source>
        <strain evidence="2 3">Gsoil 097</strain>
    </source>
</reference>
<organism evidence="2 3">
    <name type="scientific">Nocardioides marmoriginsengisoli</name>
    <dbReference type="NCBI Taxonomy" id="661483"/>
    <lineage>
        <taxon>Bacteria</taxon>
        <taxon>Bacillati</taxon>
        <taxon>Actinomycetota</taxon>
        <taxon>Actinomycetes</taxon>
        <taxon>Propionibacteriales</taxon>
        <taxon>Nocardioidaceae</taxon>
        <taxon>Nocardioides</taxon>
    </lineage>
</organism>
<keyword evidence="3" id="KW-1185">Reference proteome</keyword>
<dbReference type="EMBL" id="RJSE01000009">
    <property type="protein sequence ID" value="RNL60624.1"/>
    <property type="molecule type" value="Genomic_DNA"/>
</dbReference>
<gene>
    <name evidence="2" type="ORF">EFK50_20130</name>
</gene>
<proteinExistence type="predicted"/>
<protein>
    <submittedName>
        <fullName evidence="2">DUF4012 domain-containing protein</fullName>
    </submittedName>
</protein>
<dbReference type="Proteomes" id="UP000267128">
    <property type="component" value="Unassembled WGS sequence"/>
</dbReference>
<name>A0A3N0CAX6_9ACTN</name>
<keyword evidence="1" id="KW-0812">Transmembrane</keyword>
<comment type="caution">
    <text evidence="2">The sequence shown here is derived from an EMBL/GenBank/DDBJ whole genome shotgun (WGS) entry which is preliminary data.</text>
</comment>
<dbReference type="RefSeq" id="WP_123229377.1">
    <property type="nucleotide sequence ID" value="NZ_RJSE01000009.1"/>
</dbReference>
<evidence type="ECO:0000313" key="2">
    <source>
        <dbReference type="EMBL" id="RNL60624.1"/>
    </source>
</evidence>
<evidence type="ECO:0000313" key="3">
    <source>
        <dbReference type="Proteomes" id="UP000267128"/>
    </source>
</evidence>
<keyword evidence="1" id="KW-0472">Membrane</keyword>
<dbReference type="Pfam" id="PF13196">
    <property type="entry name" value="DUF4012"/>
    <property type="match status" value="1"/>
</dbReference>
<sequence>MGNTQILTRRKVVIGLVVLVAFIIGLFVWQAFSASFALKDARTHAEAVQQHIRAGDFDAANRSLAELQEDTDRAHSRTGGVLWDVAKHVPYFGRNVRAVQTVSEVLDTATEINGPIALQLSKALDDGVFRPQGGKINLAEIAKLTPNVRRAATSIDKAGRDLDEIRVSQLTFPFNDLIGDLQDQVDRARSAATATATAFDLMPEMLGSSEPRNYLLMIQNPAEVRSTGGLPGSLAILHAEGGKLTMGWQGSAGDINPFSGPVVKLPADTEQMYGPSMATDFRDINFTPDFPEAAQVARSMVKQKLNVNVDGVVSVDPIALSNLMLGTGPIPVAGVPLKADNVVAALLNATYKNLQNAGEQDQFFEGAAKEIFNAVMSGRGDQAKVIKGLADSAVQHRVLLWSAREDEQARLDGTAVGGGLPGDTGSTPQVGMYLNDTLAGKMDYYLEYRASVAAVDCRQNGSQDLRATMALSSKVPKNYQDLGLGVYILGNGQYAPQGTIAFNLRIYGSAGGEITGLKINGVDHSITADEHNGRQVAFLPVALKPGEVITVTADIRTAGGADGDGVFSFTPGMVATPNGMKITSACG</sequence>
<dbReference type="InterPro" id="IPR025101">
    <property type="entry name" value="DUF4012"/>
</dbReference>
<dbReference type="OrthoDB" id="3203519at2"/>
<keyword evidence="1" id="KW-1133">Transmembrane helix</keyword>
<accession>A0A3N0CAX6</accession>